<dbReference type="Proteomes" id="UP000289555">
    <property type="component" value="Chromosome"/>
</dbReference>
<protein>
    <submittedName>
        <fullName evidence="2">Uncharacterized protein</fullName>
    </submittedName>
</protein>
<name>A0ABM7GC08_9GAMM</name>
<evidence type="ECO:0000313" key="3">
    <source>
        <dbReference type="Proteomes" id="UP000289555"/>
    </source>
</evidence>
<keyword evidence="3" id="KW-1185">Reference proteome</keyword>
<gene>
    <name evidence="2" type="ORF">HORIV_03900</name>
</gene>
<evidence type="ECO:0000256" key="1">
    <source>
        <dbReference type="SAM" id="Phobius"/>
    </source>
</evidence>
<evidence type="ECO:0000313" key="2">
    <source>
        <dbReference type="EMBL" id="BBI47969.1"/>
    </source>
</evidence>
<proteinExistence type="predicted"/>
<keyword evidence="1" id="KW-0472">Membrane</keyword>
<organism evidence="2 3">
    <name type="scientific">Vreelandella olivaria</name>
    <dbReference type="NCBI Taxonomy" id="390919"/>
    <lineage>
        <taxon>Bacteria</taxon>
        <taxon>Pseudomonadati</taxon>
        <taxon>Pseudomonadota</taxon>
        <taxon>Gammaproteobacteria</taxon>
        <taxon>Oceanospirillales</taxon>
        <taxon>Halomonadaceae</taxon>
        <taxon>Vreelandella</taxon>
    </lineage>
</organism>
<feature type="transmembrane region" description="Helical" evidence="1">
    <location>
        <begin position="21"/>
        <end position="40"/>
    </location>
</feature>
<reference evidence="3" key="1">
    <citation type="journal article" date="2019" name="Microbiol. Resour. Announc.">
        <title>Complete Genome Sequence of Halomonas olivaria, a Moderately Halophilic Bacterium Isolated from Olive Processing Effluents, Obtained by Nanopore Sequencing.</title>
        <authorList>
            <person name="Nagata S."/>
            <person name="Ii K.M."/>
            <person name="Tsukimi T."/>
            <person name="Miura M.C."/>
            <person name="Galipon J."/>
            <person name="Arakawa K."/>
        </authorList>
    </citation>
    <scope>NUCLEOTIDE SEQUENCE [LARGE SCALE GENOMIC DNA]</scope>
    <source>
        <strain evidence="3">TYRC17</strain>
    </source>
</reference>
<accession>A0ABM7GC08</accession>
<keyword evidence="1" id="KW-0812">Transmembrane</keyword>
<sequence>MSQDTTAWKDRWAKRSISVRLLLAVLVMVGLALPVAGTLLSHHYRASATQAFDERLEATLNVIMAGVTYDRVEQQLVHDRALGDPRFDNVYSGWYWQITDGEENTLASRSLWDQRLPVIDSDTLSARSIPGPRGQSLRVVERDIYLRR</sequence>
<keyword evidence="1" id="KW-1133">Transmembrane helix</keyword>
<dbReference type="EMBL" id="AP019416">
    <property type="protein sequence ID" value="BBI47969.1"/>
    <property type="molecule type" value="Genomic_DNA"/>
</dbReference>